<dbReference type="EMBL" id="CAJNOJ010000102">
    <property type="protein sequence ID" value="CAF1113055.1"/>
    <property type="molecule type" value="Genomic_DNA"/>
</dbReference>
<keyword evidence="1" id="KW-0812">Transmembrane</keyword>
<dbReference type="Proteomes" id="UP000663828">
    <property type="component" value="Unassembled WGS sequence"/>
</dbReference>
<evidence type="ECO:0000313" key="4">
    <source>
        <dbReference type="Proteomes" id="UP000663828"/>
    </source>
</evidence>
<comment type="caution">
    <text evidence="2">The sequence shown here is derived from an EMBL/GenBank/DDBJ whole genome shotgun (WGS) entry which is preliminary data.</text>
</comment>
<dbReference type="PANTHER" id="PTHR20921:SF0">
    <property type="entry name" value="TRANSMEMBRANE PROTEIN 222"/>
    <property type="match status" value="1"/>
</dbReference>
<reference evidence="2" key="1">
    <citation type="submission" date="2021-02" db="EMBL/GenBank/DDBJ databases">
        <authorList>
            <person name="Nowell W R."/>
        </authorList>
    </citation>
    <scope>NUCLEOTIDE SEQUENCE</scope>
</reference>
<feature type="transmembrane region" description="Helical" evidence="1">
    <location>
        <begin position="187"/>
        <end position="207"/>
    </location>
</feature>
<evidence type="ECO:0000313" key="2">
    <source>
        <dbReference type="EMBL" id="CAF0833359.1"/>
    </source>
</evidence>
<dbReference type="Pfam" id="PF05608">
    <property type="entry name" value="RTE1"/>
    <property type="match status" value="1"/>
</dbReference>
<dbReference type="PANTHER" id="PTHR20921">
    <property type="entry name" value="TRANSMEMBRANE PROTEIN 222"/>
    <property type="match status" value="1"/>
</dbReference>
<dbReference type="InterPro" id="IPR008496">
    <property type="entry name" value="TMEM222/RTE1"/>
</dbReference>
<proteinExistence type="predicted"/>
<dbReference type="OrthoDB" id="267284at2759"/>
<keyword evidence="4" id="KW-1185">Reference proteome</keyword>
<organism evidence="2 4">
    <name type="scientific">Adineta ricciae</name>
    <name type="common">Rotifer</name>
    <dbReference type="NCBI Taxonomy" id="249248"/>
    <lineage>
        <taxon>Eukaryota</taxon>
        <taxon>Metazoa</taxon>
        <taxon>Spiralia</taxon>
        <taxon>Gnathifera</taxon>
        <taxon>Rotifera</taxon>
        <taxon>Eurotatoria</taxon>
        <taxon>Bdelloidea</taxon>
        <taxon>Adinetida</taxon>
        <taxon>Adinetidae</taxon>
        <taxon>Adineta</taxon>
    </lineage>
</organism>
<protein>
    <recommendedName>
        <fullName evidence="5">Transmembrane protein 222</fullName>
    </recommendedName>
</protein>
<name>A0A813UQQ8_ADIRI</name>
<keyword evidence="1" id="KW-0472">Membrane</keyword>
<evidence type="ECO:0008006" key="5">
    <source>
        <dbReference type="Google" id="ProtNLM"/>
    </source>
</evidence>
<evidence type="ECO:0000313" key="3">
    <source>
        <dbReference type="EMBL" id="CAF1113055.1"/>
    </source>
</evidence>
<accession>A0A813UQQ8</accession>
<dbReference type="Proteomes" id="UP000663852">
    <property type="component" value="Unassembled WGS sequence"/>
</dbReference>
<gene>
    <name evidence="3" type="ORF">EDS130_LOCUS20628</name>
    <name evidence="2" type="ORF">XAT740_LOCUS4579</name>
</gene>
<sequence length="211" mass="23952">MSGATSDQITTAIVIPSENPSKSKVNQMSDDNFLSNNSTDRIDTKRVRYPHCIVWTPIPVLTWLFPFIGHMGIARTDGVIRDFAGPYYVSEDNMAFGLPTRYLQLDLNRVSSLGSSNNLRNVWDKAVEQASDEYKKRMHNLCCDNCHSHVAMALNTMGYDRKYSYNMVSLAFWMFFCGKYVNFGGLLRTWIPFLILASIVIVVTVVVKLQT</sequence>
<dbReference type="AlphaFoldDB" id="A0A813UQQ8"/>
<dbReference type="EMBL" id="CAJNOR010000189">
    <property type="protein sequence ID" value="CAF0833359.1"/>
    <property type="molecule type" value="Genomic_DNA"/>
</dbReference>
<evidence type="ECO:0000256" key="1">
    <source>
        <dbReference type="SAM" id="Phobius"/>
    </source>
</evidence>
<keyword evidence="1" id="KW-1133">Transmembrane helix</keyword>